<organism evidence="2 3">
    <name type="scientific">Clathrospora elynae</name>
    <dbReference type="NCBI Taxonomy" id="706981"/>
    <lineage>
        <taxon>Eukaryota</taxon>
        <taxon>Fungi</taxon>
        <taxon>Dikarya</taxon>
        <taxon>Ascomycota</taxon>
        <taxon>Pezizomycotina</taxon>
        <taxon>Dothideomycetes</taxon>
        <taxon>Pleosporomycetidae</taxon>
        <taxon>Pleosporales</taxon>
        <taxon>Diademaceae</taxon>
        <taxon>Clathrospora</taxon>
    </lineage>
</organism>
<name>A0A6A5T493_9PLEO</name>
<sequence>MRRPPIACRRAVQSLQSSAPQHIWIPDELLAVAFNRVFRASCPHQTRHGSHVPGPLEARRRATKRRMTVSANFYPQDSFPSSFSLGALFGLRKDPQPTWRYEPPSQQHNVQPLDISLNISSPPASRRSLPPPVEPTASPRNLHSYGAPCSFSQNVAQTVPQEQNLGTPESFTEYITVPASGAVAAGQGVDIEAHFEDFKSRIAHAGHLSGAGRSRLLAEAFSLSRPAHGNAWVYNVMVVKHLTDLNWDPVRILAKLKSFAVPPMYAAESLELLRCLEKLSVRFPQSSRVYLRVHMRLAEAAACVEASTSTSQDLGLLLMVQQLWQLAHSQNTHVKQSVVDALCAVASKIQERNIQGPLYSILADVSKAEHRITLLLVRATKNSRLRPALEQVLICLPRERLRSLVPSITLHLTKAAEWRSRLLETTYKHRLTLWLTVLQNVDARLGPGLADANLLDTAVAGIVEHVFTNCNASQIRPYLLLHALVFKLTQRRPAYAASKERLLQLIDSSAISALDERSPVRLETALALIFSLMRKSSLPYRELASMTSNALTWYAHLGSVHRFLTALMQQEIALHDTSKIHNLIIGELDHLRQRTGRLTEEHRQHTAKELRTCYDILKLLNRLTVSYARNSTVVEQRTILASQDQRQFQAILDRAQENQALPHVYRNLTADMLVEKRNMLIHQLAHHYSLDTTRTHRENWRAIYYLYSYARHHALPLGPLFTKAVVRISISRPLSENRFVSARRLIWVCRLVARVEGEDVAKKVESTLWQWRGDLIKHAKNVYVGVGGDHRARAHIGTMKRLGLI</sequence>
<proteinExistence type="predicted"/>
<feature type="region of interest" description="Disordered" evidence="1">
    <location>
        <begin position="116"/>
        <end position="139"/>
    </location>
</feature>
<keyword evidence="3" id="KW-1185">Reference proteome</keyword>
<gene>
    <name evidence="2" type="ORF">EJ02DRAFT_441137</name>
</gene>
<evidence type="ECO:0000256" key="1">
    <source>
        <dbReference type="SAM" id="MobiDB-lite"/>
    </source>
</evidence>
<dbReference type="Proteomes" id="UP000800038">
    <property type="component" value="Unassembled WGS sequence"/>
</dbReference>
<evidence type="ECO:0000313" key="3">
    <source>
        <dbReference type="Proteomes" id="UP000800038"/>
    </source>
</evidence>
<dbReference type="OrthoDB" id="5428038at2759"/>
<accession>A0A6A5T493</accession>
<evidence type="ECO:0000313" key="2">
    <source>
        <dbReference type="EMBL" id="KAF1946529.1"/>
    </source>
</evidence>
<protein>
    <submittedName>
        <fullName evidence="2">Uncharacterized protein</fullName>
    </submittedName>
</protein>
<dbReference type="AlphaFoldDB" id="A0A6A5T493"/>
<reference evidence="2" key="1">
    <citation type="journal article" date="2020" name="Stud. Mycol.">
        <title>101 Dothideomycetes genomes: a test case for predicting lifestyles and emergence of pathogens.</title>
        <authorList>
            <person name="Haridas S."/>
            <person name="Albert R."/>
            <person name="Binder M."/>
            <person name="Bloem J."/>
            <person name="Labutti K."/>
            <person name="Salamov A."/>
            <person name="Andreopoulos B."/>
            <person name="Baker S."/>
            <person name="Barry K."/>
            <person name="Bills G."/>
            <person name="Bluhm B."/>
            <person name="Cannon C."/>
            <person name="Castanera R."/>
            <person name="Culley D."/>
            <person name="Daum C."/>
            <person name="Ezra D."/>
            <person name="Gonzalez J."/>
            <person name="Henrissat B."/>
            <person name="Kuo A."/>
            <person name="Liang C."/>
            <person name="Lipzen A."/>
            <person name="Lutzoni F."/>
            <person name="Magnuson J."/>
            <person name="Mondo S."/>
            <person name="Nolan M."/>
            <person name="Ohm R."/>
            <person name="Pangilinan J."/>
            <person name="Park H.-J."/>
            <person name="Ramirez L."/>
            <person name="Alfaro M."/>
            <person name="Sun H."/>
            <person name="Tritt A."/>
            <person name="Yoshinaga Y."/>
            <person name="Zwiers L.-H."/>
            <person name="Turgeon B."/>
            <person name="Goodwin S."/>
            <person name="Spatafora J."/>
            <person name="Crous P."/>
            <person name="Grigoriev I."/>
        </authorList>
    </citation>
    <scope>NUCLEOTIDE SEQUENCE</scope>
    <source>
        <strain evidence="2">CBS 161.51</strain>
    </source>
</reference>
<dbReference type="EMBL" id="ML976003">
    <property type="protein sequence ID" value="KAF1946529.1"/>
    <property type="molecule type" value="Genomic_DNA"/>
</dbReference>